<sequence length="98" mass="10833">MHDSSLAWWQGQGRNRNATRIGTSSVGAGELATMELLYGLVEALLGVPKAALGDGIRGFGEWRREGLWHLGNQKNIATVHVMTYATWEIREIGVPMRN</sequence>
<evidence type="ECO:0000313" key="2">
    <source>
        <dbReference type="Proteomes" id="UP001280121"/>
    </source>
</evidence>
<keyword evidence="2" id="KW-1185">Reference proteome</keyword>
<reference evidence="1" key="1">
    <citation type="journal article" date="2023" name="Plant J.">
        <title>Genome sequences and population genomics provide insights into the demographic history, inbreeding, and mutation load of two 'living fossil' tree species of Dipteronia.</title>
        <authorList>
            <person name="Feng Y."/>
            <person name="Comes H.P."/>
            <person name="Chen J."/>
            <person name="Zhu S."/>
            <person name="Lu R."/>
            <person name="Zhang X."/>
            <person name="Li P."/>
            <person name="Qiu J."/>
            <person name="Olsen K.M."/>
            <person name="Qiu Y."/>
        </authorList>
    </citation>
    <scope>NUCLEOTIDE SEQUENCE</scope>
    <source>
        <strain evidence="1">KIB01</strain>
    </source>
</reference>
<comment type="caution">
    <text evidence="1">The sequence shown here is derived from an EMBL/GenBank/DDBJ whole genome shotgun (WGS) entry which is preliminary data.</text>
</comment>
<protein>
    <submittedName>
        <fullName evidence="1">Uncharacterized protein</fullName>
    </submittedName>
</protein>
<evidence type="ECO:0000313" key="1">
    <source>
        <dbReference type="EMBL" id="KAK2635450.1"/>
    </source>
</evidence>
<dbReference type="Proteomes" id="UP001280121">
    <property type="component" value="Unassembled WGS sequence"/>
</dbReference>
<dbReference type="EMBL" id="JANJYI010000009">
    <property type="protein sequence ID" value="KAK2635450.1"/>
    <property type="molecule type" value="Genomic_DNA"/>
</dbReference>
<name>A0AAD9TFZ8_9ROSI</name>
<organism evidence="1 2">
    <name type="scientific">Dipteronia dyeriana</name>
    <dbReference type="NCBI Taxonomy" id="168575"/>
    <lineage>
        <taxon>Eukaryota</taxon>
        <taxon>Viridiplantae</taxon>
        <taxon>Streptophyta</taxon>
        <taxon>Embryophyta</taxon>
        <taxon>Tracheophyta</taxon>
        <taxon>Spermatophyta</taxon>
        <taxon>Magnoliopsida</taxon>
        <taxon>eudicotyledons</taxon>
        <taxon>Gunneridae</taxon>
        <taxon>Pentapetalae</taxon>
        <taxon>rosids</taxon>
        <taxon>malvids</taxon>
        <taxon>Sapindales</taxon>
        <taxon>Sapindaceae</taxon>
        <taxon>Hippocastanoideae</taxon>
        <taxon>Acereae</taxon>
        <taxon>Dipteronia</taxon>
    </lineage>
</organism>
<accession>A0AAD9TFZ8</accession>
<proteinExistence type="predicted"/>
<dbReference type="AlphaFoldDB" id="A0AAD9TFZ8"/>
<gene>
    <name evidence="1" type="ORF">Ddye_030242</name>
</gene>